<gene>
    <name evidence="1" type="ORF">ACET3X_005548</name>
</gene>
<sequence length="336" mass="37255">MAESQQTPRMLKTFSLETSAPHGLRQKKSDSLVKLNQIKEWRFSVDFELVYEVHGGYDLGDEDNASLLVIKVIPRPDDRARQFYWFKVALSVLPDETPGQRSDGNEGNEGPPRLISIEPASSGEQFADVFTTNEVRERVVEGVAGAQMYGVGADGKVSNLKRSEFKAHHLLKVRSGTARTNEALSKRWINSVWWDISAANPADGIGDSFTVALLVKRAKGSKFRVKASAEGGIGILCKAKSMFVPSVLRSRKKPALLDVFGPARAGSVQKIPRGVDEKNLHAASTDNVMKRIDEVGLHLPEHGRLVRFERGEGGWNTTPVEGEDAQLPDYKRRSWY</sequence>
<accession>A0ABR3ULT4</accession>
<dbReference type="RefSeq" id="XP_069307592.1">
    <property type="nucleotide sequence ID" value="XM_069451765.1"/>
</dbReference>
<keyword evidence="2" id="KW-1185">Reference proteome</keyword>
<reference evidence="1 2" key="1">
    <citation type="submission" date="2024-09" db="EMBL/GenBank/DDBJ databases">
        <title>T2T genomes of carrot and Alternaria dauci and their utility for understanding host-pathogen interaction during carrot leaf blight disease.</title>
        <authorList>
            <person name="Liu W."/>
            <person name="Xu S."/>
            <person name="Ou C."/>
            <person name="Liu X."/>
            <person name="Zhuang F."/>
            <person name="Deng X.W."/>
        </authorList>
    </citation>
    <scope>NUCLEOTIDE SEQUENCE [LARGE SCALE GENOMIC DNA]</scope>
    <source>
        <strain evidence="1 2">A2016</strain>
    </source>
</reference>
<evidence type="ECO:0000313" key="1">
    <source>
        <dbReference type="EMBL" id="KAL1797008.1"/>
    </source>
</evidence>
<dbReference type="EMBL" id="JBHGVX010000004">
    <property type="protein sequence ID" value="KAL1797008.1"/>
    <property type="molecule type" value="Genomic_DNA"/>
</dbReference>
<dbReference type="GeneID" id="96085870"/>
<proteinExistence type="predicted"/>
<name>A0ABR3ULT4_9PLEO</name>
<comment type="caution">
    <text evidence="1">The sequence shown here is derived from an EMBL/GenBank/DDBJ whole genome shotgun (WGS) entry which is preliminary data.</text>
</comment>
<protein>
    <submittedName>
        <fullName evidence="1">Uncharacterized protein</fullName>
    </submittedName>
</protein>
<evidence type="ECO:0000313" key="2">
    <source>
        <dbReference type="Proteomes" id="UP001578633"/>
    </source>
</evidence>
<dbReference type="Proteomes" id="UP001578633">
    <property type="component" value="Chromosome 4"/>
</dbReference>
<organism evidence="1 2">
    <name type="scientific">Alternaria dauci</name>
    <dbReference type="NCBI Taxonomy" id="48095"/>
    <lineage>
        <taxon>Eukaryota</taxon>
        <taxon>Fungi</taxon>
        <taxon>Dikarya</taxon>
        <taxon>Ascomycota</taxon>
        <taxon>Pezizomycotina</taxon>
        <taxon>Dothideomycetes</taxon>
        <taxon>Pleosporomycetidae</taxon>
        <taxon>Pleosporales</taxon>
        <taxon>Pleosporineae</taxon>
        <taxon>Pleosporaceae</taxon>
        <taxon>Alternaria</taxon>
        <taxon>Alternaria sect. Porri</taxon>
    </lineage>
</organism>